<reference evidence="1 2" key="1">
    <citation type="submission" date="2019-02" db="EMBL/GenBank/DDBJ databases">
        <title>Prokaryotic population dynamics and viral predation in marine succession experiment using metagenomics: the confinement effect.</title>
        <authorList>
            <person name="Haro-Moreno J.M."/>
            <person name="Rodriguez-Valera F."/>
            <person name="Lopez-Perez M."/>
        </authorList>
    </citation>
    <scope>NUCLEOTIDE SEQUENCE [LARGE SCALE GENOMIC DNA]</scope>
    <source>
        <strain evidence="1">MED-G163</strain>
    </source>
</reference>
<gene>
    <name evidence="1" type="ORF">EVA96_03310</name>
</gene>
<evidence type="ECO:0008006" key="3">
    <source>
        <dbReference type="Google" id="ProtNLM"/>
    </source>
</evidence>
<name>A0A520MFJ2_9GAMM</name>
<protein>
    <recommendedName>
        <fullName evidence="3">DUF3108 domain-containing protein</fullName>
    </recommendedName>
</protein>
<comment type="caution">
    <text evidence="1">The sequence shown here is derived from an EMBL/GenBank/DDBJ whole genome shotgun (WGS) entry which is preliminary data.</text>
</comment>
<sequence length="226" mass="26488">MKFNTCFLLLLCSQLASLEIKEYEARYSYESDEISINGVRKFEKVDDNFVLSFKARNMIAKMTFASTFSMINENITTKNYLIQVRPKFVNRDQEVNFNYDNLSIKSDGRDSWKSYIDKDLKPMDPLNAQIQIRLNLLNNMKEFSIKLVEIKNGAVEDNFYKIVGEEICNIGSKEYECIILKRQRKKESRETLYYLAPELGYMFLKIIDTGPERTQKLELLEILSLG</sequence>
<dbReference type="EMBL" id="SHBI01000026">
    <property type="protein sequence ID" value="RZO19985.1"/>
    <property type="molecule type" value="Genomic_DNA"/>
</dbReference>
<dbReference type="Proteomes" id="UP000315782">
    <property type="component" value="Unassembled WGS sequence"/>
</dbReference>
<evidence type="ECO:0000313" key="2">
    <source>
        <dbReference type="Proteomes" id="UP000315782"/>
    </source>
</evidence>
<organism evidence="1 2">
    <name type="scientific">SAR86 cluster bacterium</name>
    <dbReference type="NCBI Taxonomy" id="2030880"/>
    <lineage>
        <taxon>Bacteria</taxon>
        <taxon>Pseudomonadati</taxon>
        <taxon>Pseudomonadota</taxon>
        <taxon>Gammaproteobacteria</taxon>
        <taxon>SAR86 cluster</taxon>
    </lineage>
</organism>
<dbReference type="AlphaFoldDB" id="A0A520MFJ2"/>
<accession>A0A520MFJ2</accession>
<proteinExistence type="predicted"/>
<evidence type="ECO:0000313" key="1">
    <source>
        <dbReference type="EMBL" id="RZO19985.1"/>
    </source>
</evidence>